<evidence type="ECO:0008006" key="3">
    <source>
        <dbReference type="Google" id="ProtNLM"/>
    </source>
</evidence>
<keyword evidence="2" id="KW-1185">Reference proteome</keyword>
<dbReference type="RefSeq" id="WP_120316152.1">
    <property type="nucleotide sequence ID" value="NZ_BONH01000001.1"/>
</dbReference>
<name>A0A8J3K8N5_9ACTN</name>
<proteinExistence type="predicted"/>
<dbReference type="InterPro" id="IPR019239">
    <property type="entry name" value="VapB_antitoxin"/>
</dbReference>
<comment type="caution">
    <text evidence="1">The sequence shown here is derived from an EMBL/GenBank/DDBJ whole genome shotgun (WGS) entry which is preliminary data.</text>
</comment>
<protein>
    <recommendedName>
        <fullName evidence="3">VapB protein of antitoxin of type II toxin-antitoxin system</fullName>
    </recommendedName>
</protein>
<dbReference type="Proteomes" id="UP000659904">
    <property type="component" value="Unassembled WGS sequence"/>
</dbReference>
<sequence length="64" mass="7233">MRTVIDLDDEALAEASAELGTTTKVATVNEALRLAAARRRTEEYLQLLRDLDLTEEDRAQAWRS</sequence>
<evidence type="ECO:0000313" key="2">
    <source>
        <dbReference type="Proteomes" id="UP000659904"/>
    </source>
</evidence>
<evidence type="ECO:0000313" key="1">
    <source>
        <dbReference type="EMBL" id="GIF95311.1"/>
    </source>
</evidence>
<organism evidence="1 2">
    <name type="scientific">Catellatospora citrea</name>
    <dbReference type="NCBI Taxonomy" id="53366"/>
    <lineage>
        <taxon>Bacteria</taxon>
        <taxon>Bacillati</taxon>
        <taxon>Actinomycetota</taxon>
        <taxon>Actinomycetes</taxon>
        <taxon>Micromonosporales</taxon>
        <taxon>Micromonosporaceae</taxon>
        <taxon>Catellatospora</taxon>
    </lineage>
</organism>
<gene>
    <name evidence="1" type="ORF">Cci01nite_04050</name>
</gene>
<dbReference type="EMBL" id="BONH01000001">
    <property type="protein sequence ID" value="GIF95311.1"/>
    <property type="molecule type" value="Genomic_DNA"/>
</dbReference>
<dbReference type="AlphaFoldDB" id="A0A8J3K8N5"/>
<reference evidence="1 2" key="1">
    <citation type="submission" date="2021-01" db="EMBL/GenBank/DDBJ databases">
        <title>Whole genome shotgun sequence of Catellatospora citrea NBRC 14495.</title>
        <authorList>
            <person name="Komaki H."/>
            <person name="Tamura T."/>
        </authorList>
    </citation>
    <scope>NUCLEOTIDE SEQUENCE [LARGE SCALE GENOMIC DNA]</scope>
    <source>
        <strain evidence="1 2">NBRC 14495</strain>
    </source>
</reference>
<accession>A0A8J3K8N5</accession>
<dbReference type="Pfam" id="PF09957">
    <property type="entry name" value="VapB_antitoxin"/>
    <property type="match status" value="1"/>
</dbReference>